<evidence type="ECO:0000313" key="4">
    <source>
        <dbReference type="Proteomes" id="UP000593594"/>
    </source>
</evidence>
<dbReference type="PANTHER" id="PTHR43433:SF10">
    <property type="entry name" value="AB HYDROLASE-1 DOMAIN-CONTAINING PROTEIN"/>
    <property type="match status" value="1"/>
</dbReference>
<dbReference type="SUPFAM" id="SSF53474">
    <property type="entry name" value="alpha/beta-Hydrolases"/>
    <property type="match status" value="1"/>
</dbReference>
<dbReference type="Proteomes" id="UP000593594">
    <property type="component" value="Chromosome"/>
</dbReference>
<dbReference type="Pfam" id="PF00561">
    <property type="entry name" value="Abhydrolase_1"/>
    <property type="match status" value="1"/>
</dbReference>
<dbReference type="Gene3D" id="3.40.50.1820">
    <property type="entry name" value="alpha/beta hydrolase"/>
    <property type="match status" value="1"/>
</dbReference>
<dbReference type="PRINTS" id="PR00111">
    <property type="entry name" value="ABHYDROLASE"/>
</dbReference>
<feature type="signal peptide" evidence="1">
    <location>
        <begin position="1"/>
        <end position="33"/>
    </location>
</feature>
<sequence length="294" mass="32014">MTLRTIGQRIQGSLFCIVAIAFIAAMSAGTAFAATPEGWSRTMVEKGDVHLEIFERGSGKTVLMHPSLGRPAQDFVGLANSVVEAGYHVVLINPRGIGASTGPMDKVKLQDLGNDVWMVADRLKLDKVFMLGQNFGNRVSRTVSSLQPDRVIGLVLLACGGEIEPDKATWEVFWKMYDPSLSPKEHREAVASSMFAKGNDPDAFLDGWHQKTAKLQASAAERTDFKPLFNGGTAPALVVQGLQDKIAPPQNAFDFVTNRPDARLVAFPDMGHAMLPEQPKHISDAVINFLNDQQ</sequence>
<dbReference type="InterPro" id="IPR000073">
    <property type="entry name" value="AB_hydrolase_1"/>
</dbReference>
<dbReference type="EMBL" id="CP058214">
    <property type="protein sequence ID" value="QPC43242.1"/>
    <property type="molecule type" value="Genomic_DNA"/>
</dbReference>
<keyword evidence="3" id="KW-0378">Hydrolase</keyword>
<evidence type="ECO:0000313" key="3">
    <source>
        <dbReference type="EMBL" id="QPC43242.1"/>
    </source>
</evidence>
<feature type="domain" description="AB hydrolase-1" evidence="2">
    <location>
        <begin position="61"/>
        <end position="178"/>
    </location>
</feature>
<keyword evidence="1" id="KW-0732">Signal</keyword>
<name>A0A7S8HC13_9HYPH</name>
<evidence type="ECO:0000256" key="1">
    <source>
        <dbReference type="SAM" id="SignalP"/>
    </source>
</evidence>
<dbReference type="GO" id="GO:0016787">
    <property type="term" value="F:hydrolase activity"/>
    <property type="evidence" value="ECO:0007669"/>
    <property type="project" value="UniProtKB-KW"/>
</dbReference>
<accession>A0A7S8HC13</accession>
<dbReference type="KEGG" id="kmn:HW532_11400"/>
<dbReference type="AlphaFoldDB" id="A0A7S8HC13"/>
<organism evidence="3 4">
    <name type="scientific">Kaustia mangrovi</name>
    <dbReference type="NCBI Taxonomy" id="2593653"/>
    <lineage>
        <taxon>Bacteria</taxon>
        <taxon>Pseudomonadati</taxon>
        <taxon>Pseudomonadota</taxon>
        <taxon>Alphaproteobacteria</taxon>
        <taxon>Hyphomicrobiales</taxon>
        <taxon>Parvibaculaceae</taxon>
        <taxon>Kaustia</taxon>
    </lineage>
</organism>
<dbReference type="InterPro" id="IPR050471">
    <property type="entry name" value="AB_hydrolase"/>
</dbReference>
<protein>
    <submittedName>
        <fullName evidence="3">Alpha/beta hydrolase</fullName>
    </submittedName>
</protein>
<dbReference type="RefSeq" id="WP_213160603.1">
    <property type="nucleotide sequence ID" value="NZ_CP058214.1"/>
</dbReference>
<evidence type="ECO:0000259" key="2">
    <source>
        <dbReference type="Pfam" id="PF00561"/>
    </source>
</evidence>
<proteinExistence type="predicted"/>
<keyword evidence="4" id="KW-1185">Reference proteome</keyword>
<reference evidence="3 4" key="1">
    <citation type="submission" date="2020-06" db="EMBL/GenBank/DDBJ databases">
        <title>Genome sequence of 2 isolates from Red Sea Mangroves.</title>
        <authorList>
            <person name="Sefrji F."/>
            <person name="Michoud G."/>
            <person name="Merlino G."/>
            <person name="Daffonchio D."/>
        </authorList>
    </citation>
    <scope>NUCLEOTIDE SEQUENCE [LARGE SCALE GENOMIC DNA]</scope>
    <source>
        <strain evidence="3 4">R1DC25</strain>
    </source>
</reference>
<feature type="chain" id="PRO_5032442708" evidence="1">
    <location>
        <begin position="34"/>
        <end position="294"/>
    </location>
</feature>
<dbReference type="InterPro" id="IPR029058">
    <property type="entry name" value="AB_hydrolase_fold"/>
</dbReference>
<dbReference type="PANTHER" id="PTHR43433">
    <property type="entry name" value="HYDROLASE, ALPHA/BETA FOLD FAMILY PROTEIN"/>
    <property type="match status" value="1"/>
</dbReference>
<gene>
    <name evidence="3" type="ORF">HW532_11400</name>
</gene>